<keyword evidence="2" id="KW-0805">Transcription regulation</keyword>
<dbReference type="PIRSF" id="PIRSF019455">
    <property type="entry name" value="CopR_AtkY"/>
    <property type="match status" value="1"/>
</dbReference>
<name>A0ABM8BG93_9LACO</name>
<dbReference type="EMBL" id="AP026803">
    <property type="protein sequence ID" value="BDR60286.1"/>
    <property type="molecule type" value="Genomic_DNA"/>
</dbReference>
<proteinExistence type="inferred from homology"/>
<evidence type="ECO:0000313" key="5">
    <source>
        <dbReference type="EMBL" id="BDR60286.1"/>
    </source>
</evidence>
<organism evidence="5 6">
    <name type="scientific">Lactobacillus xylocopicola</name>
    <dbReference type="NCBI Taxonomy" id="2976676"/>
    <lineage>
        <taxon>Bacteria</taxon>
        <taxon>Bacillati</taxon>
        <taxon>Bacillota</taxon>
        <taxon>Bacilli</taxon>
        <taxon>Lactobacillales</taxon>
        <taxon>Lactobacillaceae</taxon>
        <taxon>Lactobacillus</taxon>
    </lineage>
</organism>
<dbReference type="RefSeq" id="WP_425604654.1">
    <property type="nucleotide sequence ID" value="NZ_AP026803.1"/>
</dbReference>
<keyword evidence="3" id="KW-0238">DNA-binding</keyword>
<dbReference type="InterPro" id="IPR036390">
    <property type="entry name" value="WH_DNA-bd_sf"/>
</dbReference>
<reference evidence="5 6" key="1">
    <citation type="journal article" date="2023" name="Microbiol. Spectr.">
        <title>Symbiosis of Carpenter Bees with Uncharacterized Lactic Acid Bacteria Showing NAD Auxotrophy.</title>
        <authorList>
            <person name="Kawasaki S."/>
            <person name="Ozawa K."/>
            <person name="Mori T."/>
            <person name="Yamamoto A."/>
            <person name="Ito M."/>
            <person name="Ohkuma M."/>
            <person name="Sakamoto M."/>
            <person name="Matsutani M."/>
        </authorList>
    </citation>
    <scope>NUCLEOTIDE SEQUENCE [LARGE SCALE GENOMIC DNA]</scope>
    <source>
        <strain evidence="5 6">Kim32-2</strain>
    </source>
</reference>
<keyword evidence="4" id="KW-0804">Transcription</keyword>
<keyword evidence="6" id="KW-1185">Reference proteome</keyword>
<dbReference type="NCBIfam" id="TIGR02698">
    <property type="entry name" value="CopY_TcrY"/>
    <property type="match status" value="1"/>
</dbReference>
<evidence type="ECO:0000256" key="4">
    <source>
        <dbReference type="ARBA" id="ARBA00023163"/>
    </source>
</evidence>
<keyword evidence="5" id="KW-0808">Transferase</keyword>
<protein>
    <submittedName>
        <fullName evidence="5">Uracil phosphoribosyltransferase</fullName>
    </submittedName>
</protein>
<evidence type="ECO:0000256" key="1">
    <source>
        <dbReference type="ARBA" id="ARBA00011046"/>
    </source>
</evidence>
<evidence type="ECO:0000256" key="2">
    <source>
        <dbReference type="ARBA" id="ARBA00023015"/>
    </source>
</evidence>
<dbReference type="GO" id="GO:0016757">
    <property type="term" value="F:glycosyltransferase activity"/>
    <property type="evidence" value="ECO:0007669"/>
    <property type="project" value="UniProtKB-KW"/>
</dbReference>
<dbReference type="InterPro" id="IPR014071">
    <property type="entry name" value="Cu_transp_CopY/TcrY"/>
</dbReference>
<dbReference type="InterPro" id="IPR036388">
    <property type="entry name" value="WH-like_DNA-bd_sf"/>
</dbReference>
<dbReference type="InterPro" id="IPR005650">
    <property type="entry name" value="BlaI_family"/>
</dbReference>
<dbReference type="SUPFAM" id="SSF46785">
    <property type="entry name" value="Winged helix' DNA-binding domain"/>
    <property type="match status" value="1"/>
</dbReference>
<evidence type="ECO:0000313" key="6">
    <source>
        <dbReference type="Proteomes" id="UP001321741"/>
    </source>
</evidence>
<dbReference type="Proteomes" id="UP001321741">
    <property type="component" value="Chromosome"/>
</dbReference>
<keyword evidence="5" id="KW-0328">Glycosyltransferase</keyword>
<sequence>MVKTKEQNISEAEWEVMRIVWTLGEIHAGDVIQQLQAKKNWSESTIKTLMGRLVKKGLLGTRKDGRRFVYSATVNQVQMMTRVTTEMMQHMCDMHKGQVMIEILQGMPLSKGDIATIQAELTSKEKHAPDQVSCNCLISDQHDC</sequence>
<dbReference type="Pfam" id="PF03965">
    <property type="entry name" value="Penicillinase_R"/>
    <property type="match status" value="1"/>
</dbReference>
<comment type="similarity">
    <text evidence="1">Belongs to the BlaI transcriptional regulatory family.</text>
</comment>
<accession>A0ABM8BG93</accession>
<dbReference type="Gene3D" id="1.10.10.10">
    <property type="entry name" value="Winged helix-like DNA-binding domain superfamily/Winged helix DNA-binding domain"/>
    <property type="match status" value="1"/>
</dbReference>
<evidence type="ECO:0000256" key="3">
    <source>
        <dbReference type="ARBA" id="ARBA00023125"/>
    </source>
</evidence>
<gene>
    <name evidence="5" type="primary">atkY</name>
    <name evidence="5" type="ORF">KIM322_05470</name>
</gene>